<proteinExistence type="predicted"/>
<comment type="caution">
    <text evidence="1">The sequence shown here is derived from an EMBL/GenBank/DDBJ whole genome shotgun (WGS) entry which is preliminary data.</text>
</comment>
<name>A0A5J5F474_9PEZI</name>
<dbReference type="PROSITE" id="PS51257">
    <property type="entry name" value="PROKAR_LIPOPROTEIN"/>
    <property type="match status" value="1"/>
</dbReference>
<accession>A0A5J5F474</accession>
<dbReference type="Proteomes" id="UP000326924">
    <property type="component" value="Unassembled WGS sequence"/>
</dbReference>
<dbReference type="EMBL" id="VXIS01000038">
    <property type="protein sequence ID" value="KAA8911239.1"/>
    <property type="molecule type" value="Genomic_DNA"/>
</dbReference>
<sequence length="150" mass="16628">MASRMTGRRFGSSLCLAPAFCGCEVLSLRLPGGIGRRRRTIVGSVMKVAMADVYFSNRQEIDEKHAVDARQLLHRPPTRHLRTRLEGEQEWFVNWILDSSTWSSCPATINQSANLAELVNGLEVINCSDEAYHETPEPLLEDTGGSAPLS</sequence>
<gene>
    <name evidence="1" type="ORF">FN846DRAFT_458040</name>
</gene>
<dbReference type="AlphaFoldDB" id="A0A5J5F474"/>
<protein>
    <submittedName>
        <fullName evidence="1">Uncharacterized protein</fullName>
    </submittedName>
</protein>
<evidence type="ECO:0000313" key="1">
    <source>
        <dbReference type="EMBL" id="KAA8911239.1"/>
    </source>
</evidence>
<reference evidence="1 2" key="1">
    <citation type="submission" date="2019-09" db="EMBL/GenBank/DDBJ databases">
        <title>Draft genome of the ectomycorrhizal ascomycete Sphaerosporella brunnea.</title>
        <authorList>
            <consortium name="DOE Joint Genome Institute"/>
            <person name="Benucci G.M."/>
            <person name="Marozzi G."/>
            <person name="Antonielli L."/>
            <person name="Sanchez S."/>
            <person name="Marco P."/>
            <person name="Wang X."/>
            <person name="Falini L.B."/>
            <person name="Barry K."/>
            <person name="Haridas S."/>
            <person name="Lipzen A."/>
            <person name="Labutti K."/>
            <person name="Grigoriev I.V."/>
            <person name="Murat C."/>
            <person name="Martin F."/>
            <person name="Albertini E."/>
            <person name="Donnini D."/>
            <person name="Bonito G."/>
        </authorList>
    </citation>
    <scope>NUCLEOTIDE SEQUENCE [LARGE SCALE GENOMIC DNA]</scope>
    <source>
        <strain evidence="1 2">Sb_GMNB300</strain>
    </source>
</reference>
<keyword evidence="2" id="KW-1185">Reference proteome</keyword>
<organism evidence="1 2">
    <name type="scientific">Sphaerosporella brunnea</name>
    <dbReference type="NCBI Taxonomy" id="1250544"/>
    <lineage>
        <taxon>Eukaryota</taxon>
        <taxon>Fungi</taxon>
        <taxon>Dikarya</taxon>
        <taxon>Ascomycota</taxon>
        <taxon>Pezizomycotina</taxon>
        <taxon>Pezizomycetes</taxon>
        <taxon>Pezizales</taxon>
        <taxon>Pyronemataceae</taxon>
        <taxon>Sphaerosporella</taxon>
    </lineage>
</organism>
<evidence type="ECO:0000313" key="2">
    <source>
        <dbReference type="Proteomes" id="UP000326924"/>
    </source>
</evidence>
<dbReference type="InParanoid" id="A0A5J5F474"/>